<dbReference type="SUPFAM" id="SSF158682">
    <property type="entry name" value="TerB-like"/>
    <property type="match status" value="1"/>
</dbReference>
<dbReference type="EMBL" id="JBHUJD010000007">
    <property type="protein sequence ID" value="MFD2310232.1"/>
    <property type="molecule type" value="Genomic_DNA"/>
</dbReference>
<reference evidence="4" key="1">
    <citation type="journal article" date="2019" name="Int. J. Syst. Evol. Microbiol.">
        <title>The Global Catalogue of Microorganisms (GCM) 10K type strain sequencing project: providing services to taxonomists for standard genome sequencing and annotation.</title>
        <authorList>
            <consortium name="The Broad Institute Genomics Platform"/>
            <consortium name="The Broad Institute Genome Sequencing Center for Infectious Disease"/>
            <person name="Wu L."/>
            <person name="Ma J."/>
        </authorList>
    </citation>
    <scope>NUCLEOTIDE SEQUENCE [LARGE SCALE GENOMIC DNA]</scope>
    <source>
        <strain evidence="4">KCTC 12848</strain>
    </source>
</reference>
<feature type="domain" description="Zinc-ribbon 15" evidence="2">
    <location>
        <begin position="19"/>
        <end position="66"/>
    </location>
</feature>
<evidence type="ECO:0000259" key="1">
    <source>
        <dbReference type="Pfam" id="PF05099"/>
    </source>
</evidence>
<dbReference type="Gene3D" id="1.10.3680.10">
    <property type="entry name" value="TerB-like"/>
    <property type="match status" value="1"/>
</dbReference>
<sequence length="208" mass="22934">MIIFGTRGITTTPQRGDFHCPTCSDTQNYALKRVRRFFTLYFIPLIPLNKLGEYVECRSCKDTYKPRVLDYDPAENARALEAEYHRAVKRVMIHTLLADGVVDDDEVRTAADTYQKVAGRAIDEAELRREIQVVQAAGEDLGATLRGLQGSLNDEGKELALRAALLVAMADGEFQSEEQALVADIGANLGMTKAHIQGVISSLESSVT</sequence>
<name>A0ABW5E9Y2_9GAMM</name>
<dbReference type="RefSeq" id="WP_265720103.1">
    <property type="nucleotide sequence ID" value="NZ_JAPIVK010000001.1"/>
</dbReference>
<accession>A0ABW5E9Y2</accession>
<dbReference type="InterPro" id="IPR007791">
    <property type="entry name" value="DjlA_N"/>
</dbReference>
<organism evidence="3 4">
    <name type="scientific">Microbulbifer halophilus</name>
    <dbReference type="NCBI Taxonomy" id="453963"/>
    <lineage>
        <taxon>Bacteria</taxon>
        <taxon>Pseudomonadati</taxon>
        <taxon>Pseudomonadota</taxon>
        <taxon>Gammaproteobacteria</taxon>
        <taxon>Cellvibrionales</taxon>
        <taxon>Microbulbiferaceae</taxon>
        <taxon>Microbulbifer</taxon>
    </lineage>
</organism>
<dbReference type="InterPro" id="IPR029024">
    <property type="entry name" value="TerB-like"/>
</dbReference>
<evidence type="ECO:0000313" key="4">
    <source>
        <dbReference type="Proteomes" id="UP001597425"/>
    </source>
</evidence>
<gene>
    <name evidence="3" type="ORF">ACFSKX_07345</name>
</gene>
<proteinExistence type="predicted"/>
<dbReference type="Pfam" id="PF05099">
    <property type="entry name" value="TerB"/>
    <property type="match status" value="1"/>
</dbReference>
<evidence type="ECO:0000313" key="3">
    <source>
        <dbReference type="EMBL" id="MFD2310232.1"/>
    </source>
</evidence>
<dbReference type="Proteomes" id="UP001597425">
    <property type="component" value="Unassembled WGS sequence"/>
</dbReference>
<keyword evidence="4" id="KW-1185">Reference proteome</keyword>
<comment type="caution">
    <text evidence="3">The sequence shown here is derived from an EMBL/GenBank/DDBJ whole genome shotgun (WGS) entry which is preliminary data.</text>
</comment>
<dbReference type="Pfam" id="PF17032">
    <property type="entry name" value="Zn_ribbon_15"/>
    <property type="match status" value="1"/>
</dbReference>
<evidence type="ECO:0000259" key="2">
    <source>
        <dbReference type="Pfam" id="PF17032"/>
    </source>
</evidence>
<dbReference type="InterPro" id="IPR031493">
    <property type="entry name" value="Zinc_ribbon_15"/>
</dbReference>
<protein>
    <submittedName>
        <fullName evidence="3">TerB family tellurite resistance protein</fullName>
    </submittedName>
</protein>
<feature type="domain" description="Co-chaperone DjlA N-terminal" evidence="1">
    <location>
        <begin position="87"/>
        <end position="196"/>
    </location>
</feature>